<organism evidence="4 5">
    <name type="scientific">Artemisia annua</name>
    <name type="common">Sweet wormwood</name>
    <dbReference type="NCBI Taxonomy" id="35608"/>
    <lineage>
        <taxon>Eukaryota</taxon>
        <taxon>Viridiplantae</taxon>
        <taxon>Streptophyta</taxon>
        <taxon>Embryophyta</taxon>
        <taxon>Tracheophyta</taxon>
        <taxon>Spermatophyta</taxon>
        <taxon>Magnoliopsida</taxon>
        <taxon>eudicotyledons</taxon>
        <taxon>Gunneridae</taxon>
        <taxon>Pentapetalae</taxon>
        <taxon>asterids</taxon>
        <taxon>campanulids</taxon>
        <taxon>Asterales</taxon>
        <taxon>Asteraceae</taxon>
        <taxon>Asteroideae</taxon>
        <taxon>Anthemideae</taxon>
        <taxon>Artemisiinae</taxon>
        <taxon>Artemisia</taxon>
    </lineage>
</organism>
<proteinExistence type="predicted"/>
<keyword evidence="2" id="KW-0040">ANK repeat</keyword>
<dbReference type="Gene3D" id="1.25.40.20">
    <property type="entry name" value="Ankyrin repeat-containing domain"/>
    <property type="match status" value="1"/>
</dbReference>
<feature type="repeat" description="ANK" evidence="2">
    <location>
        <begin position="85"/>
        <end position="117"/>
    </location>
</feature>
<dbReference type="Proteomes" id="UP000245207">
    <property type="component" value="Unassembled WGS sequence"/>
</dbReference>
<name>A0A2U1M2Q9_ARTAN</name>
<feature type="compositionally biased region" description="Basic and acidic residues" evidence="3">
    <location>
        <begin position="1"/>
        <end position="14"/>
    </location>
</feature>
<dbReference type="AlphaFoldDB" id="A0A2U1M2Q9"/>
<dbReference type="InterPro" id="IPR002110">
    <property type="entry name" value="Ankyrin_rpt"/>
</dbReference>
<evidence type="ECO:0000313" key="4">
    <source>
        <dbReference type="EMBL" id="PWA55527.1"/>
    </source>
</evidence>
<feature type="region of interest" description="Disordered" evidence="3">
    <location>
        <begin position="1"/>
        <end position="24"/>
    </location>
</feature>
<dbReference type="STRING" id="35608.A0A2U1M2Q9"/>
<keyword evidence="1" id="KW-0446">Lipid-binding</keyword>
<gene>
    <name evidence="4" type="ORF">CTI12_AA426140</name>
</gene>
<evidence type="ECO:0000313" key="5">
    <source>
        <dbReference type="Proteomes" id="UP000245207"/>
    </source>
</evidence>
<dbReference type="Pfam" id="PF12796">
    <property type="entry name" value="Ank_2"/>
    <property type="match status" value="1"/>
</dbReference>
<protein>
    <submittedName>
        <fullName evidence="4">Acyl-CoA binding protein 1</fullName>
    </submittedName>
</protein>
<dbReference type="EMBL" id="PKPP01006732">
    <property type="protein sequence ID" value="PWA55527.1"/>
    <property type="molecule type" value="Genomic_DNA"/>
</dbReference>
<sequence>MEKKQALLKAKNDPESSLSSVHNYGDEGTTDHQRLLDRFCISFDHAHPCSNIKFDAMHAFAREGVAEILIKCVEGGIVVNMKDGDGRAPLHWVDDCGHAKAAELLLSRNANVNLKDNDGQTPMHYAAVCDRECIAELLVKKKVAFKWNLI</sequence>
<evidence type="ECO:0000256" key="3">
    <source>
        <dbReference type="SAM" id="MobiDB-lite"/>
    </source>
</evidence>
<dbReference type="InterPro" id="IPR036770">
    <property type="entry name" value="Ankyrin_rpt-contain_sf"/>
</dbReference>
<keyword evidence="5" id="KW-1185">Reference proteome</keyword>
<dbReference type="PANTHER" id="PTHR24119">
    <property type="entry name" value="ACYL-COA-BINDING DOMAIN-CONTAINING PROTEIN 6"/>
    <property type="match status" value="1"/>
</dbReference>
<dbReference type="PROSITE" id="PS50088">
    <property type="entry name" value="ANK_REPEAT"/>
    <property type="match status" value="1"/>
</dbReference>
<dbReference type="PANTHER" id="PTHR24119:SF0">
    <property type="entry name" value="ACYL-COA-BINDING DOMAIN-CONTAINING PROTEIN 6"/>
    <property type="match status" value="1"/>
</dbReference>
<accession>A0A2U1M2Q9</accession>
<dbReference type="GO" id="GO:0000062">
    <property type="term" value="F:fatty-acyl-CoA binding"/>
    <property type="evidence" value="ECO:0007669"/>
    <property type="project" value="TreeGrafter"/>
</dbReference>
<evidence type="ECO:0000256" key="2">
    <source>
        <dbReference type="PROSITE-ProRule" id="PRU00023"/>
    </source>
</evidence>
<reference evidence="4 5" key="1">
    <citation type="journal article" date="2018" name="Mol. Plant">
        <title>The genome of Artemisia annua provides insight into the evolution of Asteraceae family and artemisinin biosynthesis.</title>
        <authorList>
            <person name="Shen Q."/>
            <person name="Zhang L."/>
            <person name="Liao Z."/>
            <person name="Wang S."/>
            <person name="Yan T."/>
            <person name="Shi P."/>
            <person name="Liu M."/>
            <person name="Fu X."/>
            <person name="Pan Q."/>
            <person name="Wang Y."/>
            <person name="Lv Z."/>
            <person name="Lu X."/>
            <person name="Zhang F."/>
            <person name="Jiang W."/>
            <person name="Ma Y."/>
            <person name="Chen M."/>
            <person name="Hao X."/>
            <person name="Li L."/>
            <person name="Tang Y."/>
            <person name="Lv G."/>
            <person name="Zhou Y."/>
            <person name="Sun X."/>
            <person name="Brodelius P.E."/>
            <person name="Rose J.K.C."/>
            <person name="Tang K."/>
        </authorList>
    </citation>
    <scope>NUCLEOTIDE SEQUENCE [LARGE SCALE GENOMIC DNA]</scope>
    <source>
        <strain evidence="5">cv. Huhao1</strain>
        <tissue evidence="4">Leaf</tissue>
    </source>
</reference>
<dbReference type="OrthoDB" id="978388at2759"/>
<comment type="caution">
    <text evidence="4">The sequence shown here is derived from an EMBL/GenBank/DDBJ whole genome shotgun (WGS) entry which is preliminary data.</text>
</comment>
<dbReference type="SUPFAM" id="SSF48403">
    <property type="entry name" value="Ankyrin repeat"/>
    <property type="match status" value="1"/>
</dbReference>
<dbReference type="PROSITE" id="PS50297">
    <property type="entry name" value="ANK_REP_REGION"/>
    <property type="match status" value="1"/>
</dbReference>
<dbReference type="SMART" id="SM00248">
    <property type="entry name" value="ANK"/>
    <property type="match status" value="3"/>
</dbReference>
<evidence type="ECO:0000256" key="1">
    <source>
        <dbReference type="ARBA" id="ARBA00023121"/>
    </source>
</evidence>